<dbReference type="AlphaFoldDB" id="A0A2P5C110"/>
<dbReference type="GO" id="GO:0140096">
    <property type="term" value="F:catalytic activity, acting on a protein"/>
    <property type="evidence" value="ECO:0007669"/>
    <property type="project" value="UniProtKB-ARBA"/>
</dbReference>
<keyword evidence="5" id="KW-0378">Hydrolase</keyword>
<gene>
    <name evidence="5" type="ORF">PanWU01x14_193340</name>
</gene>
<feature type="coiled-coil region" evidence="2">
    <location>
        <begin position="290"/>
        <end position="366"/>
    </location>
</feature>
<dbReference type="InterPro" id="IPR024729">
    <property type="entry name" value="USP7_ICP0-binding_dom"/>
</dbReference>
<evidence type="ECO:0000313" key="5">
    <source>
        <dbReference type="EMBL" id="PON54711.1"/>
    </source>
</evidence>
<protein>
    <submittedName>
        <fullName evidence="5">Ubiquitin carboxyl-terminal hydrolase 7, ICP0-binding domain containing protein</fullName>
    </submittedName>
</protein>
<feature type="domain" description="Ubiquitin carboxyl-terminal hydrolase 7 ICP0-binding" evidence="4">
    <location>
        <begin position="7"/>
        <end position="66"/>
    </location>
</feature>
<dbReference type="GO" id="GO:0016787">
    <property type="term" value="F:hydrolase activity"/>
    <property type="evidence" value="ECO:0007669"/>
    <property type="project" value="UniProtKB-KW"/>
</dbReference>
<organism evidence="5 6">
    <name type="scientific">Parasponia andersonii</name>
    <name type="common">Sponia andersonii</name>
    <dbReference type="NCBI Taxonomy" id="3476"/>
    <lineage>
        <taxon>Eukaryota</taxon>
        <taxon>Viridiplantae</taxon>
        <taxon>Streptophyta</taxon>
        <taxon>Embryophyta</taxon>
        <taxon>Tracheophyta</taxon>
        <taxon>Spermatophyta</taxon>
        <taxon>Magnoliopsida</taxon>
        <taxon>eudicotyledons</taxon>
        <taxon>Gunneridae</taxon>
        <taxon>Pentapetalae</taxon>
        <taxon>rosids</taxon>
        <taxon>fabids</taxon>
        <taxon>Rosales</taxon>
        <taxon>Cannabaceae</taxon>
        <taxon>Parasponia</taxon>
    </lineage>
</organism>
<dbReference type="Proteomes" id="UP000237105">
    <property type="component" value="Unassembled WGS sequence"/>
</dbReference>
<dbReference type="Pfam" id="PF12436">
    <property type="entry name" value="USP7_ICP0_bdg"/>
    <property type="match status" value="1"/>
</dbReference>
<name>A0A2P5C110_PARAD</name>
<dbReference type="EMBL" id="JXTB01000191">
    <property type="protein sequence ID" value="PON54711.1"/>
    <property type="molecule type" value="Genomic_DNA"/>
</dbReference>
<feature type="compositionally biased region" description="Polar residues" evidence="3">
    <location>
        <begin position="128"/>
        <end position="148"/>
    </location>
</feature>
<dbReference type="Gene3D" id="3.10.20.90">
    <property type="entry name" value="Phosphatidylinositol 3-kinase Catalytic Subunit, Chain A, domain 1"/>
    <property type="match status" value="2"/>
</dbReference>
<dbReference type="SUPFAM" id="SSF57997">
    <property type="entry name" value="Tropomyosin"/>
    <property type="match status" value="1"/>
</dbReference>
<reference evidence="6" key="1">
    <citation type="submission" date="2016-06" db="EMBL/GenBank/DDBJ databases">
        <title>Parallel loss of symbiosis genes in relatives of nitrogen-fixing non-legume Parasponia.</title>
        <authorList>
            <person name="Van Velzen R."/>
            <person name="Holmer R."/>
            <person name="Bu F."/>
            <person name="Rutten L."/>
            <person name="Van Zeijl A."/>
            <person name="Liu W."/>
            <person name="Santuari L."/>
            <person name="Cao Q."/>
            <person name="Sharma T."/>
            <person name="Shen D."/>
            <person name="Roswanjaya Y."/>
            <person name="Wardhani T."/>
            <person name="Kalhor M.S."/>
            <person name="Jansen J."/>
            <person name="Van den Hoogen J."/>
            <person name="Gungor B."/>
            <person name="Hartog M."/>
            <person name="Hontelez J."/>
            <person name="Verver J."/>
            <person name="Yang W.-C."/>
            <person name="Schijlen E."/>
            <person name="Repin R."/>
            <person name="Schilthuizen M."/>
            <person name="Schranz E."/>
            <person name="Heidstra R."/>
            <person name="Miyata K."/>
            <person name="Fedorova E."/>
            <person name="Kohlen W."/>
            <person name="Bisseling T."/>
            <person name="Smit S."/>
            <person name="Geurts R."/>
        </authorList>
    </citation>
    <scope>NUCLEOTIDE SEQUENCE [LARGE SCALE GENOMIC DNA]</scope>
    <source>
        <strain evidence="6">cv. WU1-14</strain>
    </source>
</reference>
<feature type="region of interest" description="Disordered" evidence="3">
    <location>
        <begin position="110"/>
        <end position="148"/>
    </location>
</feature>
<keyword evidence="1" id="KW-0833">Ubl conjugation pathway</keyword>
<proteinExistence type="predicted"/>
<keyword evidence="6" id="KW-1185">Reference proteome</keyword>
<dbReference type="STRING" id="3476.A0A2P5C110"/>
<comment type="caution">
    <text evidence="5">The sequence shown here is derived from an EMBL/GenBank/DDBJ whole genome shotgun (WGS) entry which is preliminary data.</text>
</comment>
<dbReference type="OrthoDB" id="289038at2759"/>
<feature type="non-terminal residue" evidence="5">
    <location>
        <position position="1"/>
    </location>
</feature>
<accession>A0A2P5C110</accession>
<evidence type="ECO:0000256" key="1">
    <source>
        <dbReference type="ARBA" id="ARBA00022786"/>
    </source>
</evidence>
<evidence type="ECO:0000259" key="4">
    <source>
        <dbReference type="Pfam" id="PF12436"/>
    </source>
</evidence>
<sequence length="393" mass="44009">FLCPVAPPEKTGEDVLLFCKLYDPWKEEMRYAGRLFAKRSGTPSEILTKLNKMAGFSRSEEIDLFEIEDGDIICFQKSQARSQQCLYPDVASFLEYLCEHRADSVKAHQEMKPIDSQTSIPDTHVTGLRQSPRNLTLEQSTQTAVPSTVISPPEQLNLISKTNVCPQPTVIEAAIGSSFALFDALFADIQSLLEAKTSEADSLSSFQPSMPSINEIADARKSFKQCSDMELASIIQSGRMSEFKNSVSVISTADAGAVNIKDYTTKFLDEFDQICGRYLSSKFTPIRNRADEVDQEIADLERQLAERKAEKAQLWSNLEDLAGNATTSRQDLISAEHDMRQFRLRKEEAEKTVDDVERSWESLKELIINTSVSIALLVAPSLEVMSKLAYDFL</sequence>
<keyword evidence="2" id="KW-0175">Coiled coil</keyword>
<evidence type="ECO:0000256" key="3">
    <source>
        <dbReference type="SAM" id="MobiDB-lite"/>
    </source>
</evidence>
<evidence type="ECO:0000256" key="2">
    <source>
        <dbReference type="SAM" id="Coils"/>
    </source>
</evidence>
<evidence type="ECO:0000313" key="6">
    <source>
        <dbReference type="Proteomes" id="UP000237105"/>
    </source>
</evidence>